<reference evidence="1" key="1">
    <citation type="journal article" date="2015" name="Nature">
        <title>Complex archaea that bridge the gap between prokaryotes and eukaryotes.</title>
        <authorList>
            <person name="Spang A."/>
            <person name="Saw J.H."/>
            <person name="Jorgensen S.L."/>
            <person name="Zaremba-Niedzwiedzka K."/>
            <person name="Martijn J."/>
            <person name="Lind A.E."/>
            <person name="van Eijk R."/>
            <person name="Schleper C."/>
            <person name="Guy L."/>
            <person name="Ettema T.J."/>
        </authorList>
    </citation>
    <scope>NUCLEOTIDE SEQUENCE</scope>
</reference>
<organism evidence="1">
    <name type="scientific">marine sediment metagenome</name>
    <dbReference type="NCBI Taxonomy" id="412755"/>
    <lineage>
        <taxon>unclassified sequences</taxon>
        <taxon>metagenomes</taxon>
        <taxon>ecological metagenomes</taxon>
    </lineage>
</organism>
<proteinExistence type="predicted"/>
<evidence type="ECO:0000313" key="1">
    <source>
        <dbReference type="EMBL" id="KKN59335.1"/>
    </source>
</evidence>
<comment type="caution">
    <text evidence="1">The sequence shown here is derived from an EMBL/GenBank/DDBJ whole genome shotgun (WGS) entry which is preliminary data.</text>
</comment>
<accession>A0A0F9RSC5</accession>
<dbReference type="AlphaFoldDB" id="A0A0F9RSC5"/>
<protein>
    <submittedName>
        <fullName evidence="1">Uncharacterized protein</fullName>
    </submittedName>
</protein>
<gene>
    <name evidence="1" type="ORF">LCGC14_0543180</name>
</gene>
<sequence>MKLNLVTAIPVVWNFLLQLLDCFYTNSYKTLNYFIAAFYLAISKGRPSPYRGFGAAPGAS</sequence>
<dbReference type="EMBL" id="LAZR01000730">
    <property type="protein sequence ID" value="KKN59335.1"/>
    <property type="molecule type" value="Genomic_DNA"/>
</dbReference>
<name>A0A0F9RSC5_9ZZZZ</name>